<evidence type="ECO:0000313" key="5">
    <source>
        <dbReference type="Proteomes" id="UP001255246"/>
    </source>
</evidence>
<dbReference type="InterPro" id="IPR010502">
    <property type="entry name" value="Carb-bd_dom_fam9"/>
</dbReference>
<keyword evidence="5" id="KW-1185">Reference proteome</keyword>
<evidence type="ECO:0000259" key="3">
    <source>
        <dbReference type="Pfam" id="PF19313"/>
    </source>
</evidence>
<feature type="domain" description="DUF5916" evidence="3">
    <location>
        <begin position="238"/>
        <end position="873"/>
    </location>
</feature>
<evidence type="ECO:0000313" key="4">
    <source>
        <dbReference type="EMBL" id="MDT0608464.1"/>
    </source>
</evidence>
<dbReference type="EMBL" id="JAVRHR010000005">
    <property type="protein sequence ID" value="MDT0608464.1"/>
    <property type="molecule type" value="Genomic_DNA"/>
</dbReference>
<accession>A0ABU3AE61</accession>
<protein>
    <submittedName>
        <fullName evidence="4">DUF5916 domain-containing protein</fullName>
    </submittedName>
</protein>
<feature type="signal peptide" evidence="1">
    <location>
        <begin position="1"/>
        <end position="21"/>
    </location>
</feature>
<sequence length="877" mass="100146">MQKIYFFALALFCLFCRVVCAQDTIPKRIYNTTYIEGNKSPKIDGLINEDTWNIVDWSENYVELSPDENTDPSYPTKLKIIYDDKSLYVAFKCYDDEPEKIVSRLSRRDGFDGDWVEINVGSLGDLRTAYSFTISVSGVQGEEYITNDGQNWDNTWNPIWYAKTNIDDEGWTAEIKIPLSQIRFGKADNQVWGIQSTRRFFRKEERSVWQRTPLNAPGWVSSFGELHGLKNLKPQRQLEIQPYTVVSQNELGKQSVNPLIKNSETKLNAGLDGKLGITNDLTLDFTINPDFGQVEADPSAIALDGFQIFFQERRPFFIENKNIFDYAFSSSVNGGRTFGFDNLFYSRRIGRSPQGFPNLQEGEFNSQPNISTILGAAKFSGKTRDGWSIGVLEATTTKEIATITDGTSERQEAVEPFTNYLVTRVQKDFNNNNTFIGGIFTATNRSLTDNLDFLHTSAYTGGFDVTHNWKNRTYYAKANLIFSSVTGSENAINRTQQSITHLFQREGADHVNVDPNATALNGTGGNVQIGKGAGNLLFQTGVTWRSPELELNDIGFQLRADDFRYYGWIGYRTTKPLKSMRSWRLNYNHFAAFDFGGNLNELIFNTNAWFNLKDNTWFNGSVDFKPINFNNFLLRGGPRFKLPYEYTLGGRFTSDSRKKLRFGANASTQRMAENALNRLSLGGSVTYQPTNALTVSLLPSYTKTKDKLQYVSTSNFENNLRYILGTVNQETLNFPLRIDYILTPTLSLQYWGQPFISQGVYDDFKFVDDPIGNSLNQRVTSYSNTQIQLESGNYLIDENTDGVSDYNFFQPDFAFIQWRSNMVLRWEYIPGSELYLVWSQDASNFGDFNNGLTSNLRYNIKELNNIFLVKLTYRFIR</sequence>
<feature type="domain" description="Carbohydrate-binding" evidence="2">
    <location>
        <begin position="43"/>
        <end position="195"/>
    </location>
</feature>
<dbReference type="CDD" id="cd09618">
    <property type="entry name" value="CBM9_like_2"/>
    <property type="match status" value="1"/>
</dbReference>
<reference evidence="4 5" key="1">
    <citation type="submission" date="2023-09" db="EMBL/GenBank/DDBJ databases">
        <authorList>
            <person name="Rey-Velasco X."/>
        </authorList>
    </citation>
    <scope>NUCLEOTIDE SEQUENCE [LARGE SCALE GENOMIC DNA]</scope>
    <source>
        <strain evidence="4 5">F388</strain>
    </source>
</reference>
<evidence type="ECO:0000259" key="2">
    <source>
        <dbReference type="Pfam" id="PF06452"/>
    </source>
</evidence>
<dbReference type="Proteomes" id="UP001255246">
    <property type="component" value="Unassembled WGS sequence"/>
</dbReference>
<feature type="chain" id="PRO_5047219165" evidence="1">
    <location>
        <begin position="22"/>
        <end position="877"/>
    </location>
</feature>
<name>A0ABU3AE61_9FLAO</name>
<keyword evidence="1" id="KW-0732">Signal</keyword>
<dbReference type="RefSeq" id="WP_311353200.1">
    <property type="nucleotide sequence ID" value="NZ_JAVRHR010000005.1"/>
</dbReference>
<dbReference type="InterPro" id="IPR045670">
    <property type="entry name" value="DUF5916"/>
</dbReference>
<dbReference type="Pfam" id="PF06452">
    <property type="entry name" value="CBM9_1"/>
    <property type="match status" value="1"/>
</dbReference>
<evidence type="ECO:0000256" key="1">
    <source>
        <dbReference type="SAM" id="SignalP"/>
    </source>
</evidence>
<proteinExistence type="predicted"/>
<gene>
    <name evidence="4" type="ORF">RM706_15585</name>
</gene>
<dbReference type="Pfam" id="PF19313">
    <property type="entry name" value="DUF5916"/>
    <property type="match status" value="1"/>
</dbReference>
<comment type="caution">
    <text evidence="4">The sequence shown here is derived from an EMBL/GenBank/DDBJ whole genome shotgun (WGS) entry which is preliminary data.</text>
</comment>
<dbReference type="Gene3D" id="2.60.40.1190">
    <property type="match status" value="1"/>
</dbReference>
<organism evidence="4 5">
    <name type="scientific">Croceitalea rosinachiae</name>
    <dbReference type="NCBI Taxonomy" id="3075596"/>
    <lineage>
        <taxon>Bacteria</taxon>
        <taxon>Pseudomonadati</taxon>
        <taxon>Bacteroidota</taxon>
        <taxon>Flavobacteriia</taxon>
        <taxon>Flavobacteriales</taxon>
        <taxon>Flavobacteriaceae</taxon>
        <taxon>Croceitalea</taxon>
    </lineage>
</organism>
<dbReference type="SUPFAM" id="SSF49344">
    <property type="entry name" value="CBD9-like"/>
    <property type="match status" value="1"/>
</dbReference>